<comment type="caution">
    <text evidence="2">The sequence shown here is derived from an EMBL/GenBank/DDBJ whole genome shotgun (WGS) entry which is preliminary data.</text>
</comment>
<name>A0A4Y8WYF9_9MICC</name>
<sequence length="126" mass="13330">MRWFTLAVGAAAGYLLGSAEGRQNLQKMTQNAQTLWNDPKTQEKVGQAKEKAQAVASDAKDKTQEKAAEVKATAEEKKESDVNEDKKDQVTVSNNENVPAANATGADPDIISDPSTALGDEGPANA</sequence>
<dbReference type="EMBL" id="JACHMC010000001">
    <property type="protein sequence ID" value="MBB4883588.1"/>
    <property type="molecule type" value="Genomic_DNA"/>
</dbReference>
<evidence type="ECO:0000313" key="3">
    <source>
        <dbReference type="Proteomes" id="UP000560081"/>
    </source>
</evidence>
<protein>
    <submittedName>
        <fullName evidence="2">Maltose-binding protein MalE</fullName>
    </submittedName>
</protein>
<evidence type="ECO:0000313" key="2">
    <source>
        <dbReference type="EMBL" id="MBB4883588.1"/>
    </source>
</evidence>
<accession>A0A4Y8WYF9</accession>
<dbReference type="AlphaFoldDB" id="A0A4Y8WYF9"/>
<reference evidence="2 3" key="1">
    <citation type="submission" date="2020-08" db="EMBL/GenBank/DDBJ databases">
        <title>Sequencing the genomes of 1000 actinobacteria strains.</title>
        <authorList>
            <person name="Klenk H.-P."/>
        </authorList>
    </citation>
    <scope>NUCLEOTIDE SEQUENCE [LARGE SCALE GENOMIC DNA]</scope>
    <source>
        <strain evidence="2 3">DSM 19079</strain>
    </source>
</reference>
<evidence type="ECO:0000256" key="1">
    <source>
        <dbReference type="SAM" id="MobiDB-lite"/>
    </source>
</evidence>
<keyword evidence="3" id="KW-1185">Reference proteome</keyword>
<proteinExistence type="predicted"/>
<organism evidence="2 3">
    <name type="scientific">Micrococcus flavus</name>
    <dbReference type="NCBI Taxonomy" id="384602"/>
    <lineage>
        <taxon>Bacteria</taxon>
        <taxon>Bacillati</taxon>
        <taxon>Actinomycetota</taxon>
        <taxon>Actinomycetes</taxon>
        <taxon>Micrococcales</taxon>
        <taxon>Micrococcaceae</taxon>
        <taxon>Micrococcus</taxon>
    </lineage>
</organism>
<gene>
    <name evidence="2" type="ORF">BJ976_001939</name>
</gene>
<feature type="compositionally biased region" description="Basic and acidic residues" evidence="1">
    <location>
        <begin position="40"/>
        <end position="89"/>
    </location>
</feature>
<dbReference type="Proteomes" id="UP000560081">
    <property type="component" value="Unassembled WGS sequence"/>
</dbReference>
<dbReference type="OrthoDB" id="5125216at2"/>
<feature type="region of interest" description="Disordered" evidence="1">
    <location>
        <begin position="35"/>
        <end position="126"/>
    </location>
</feature>
<dbReference type="RefSeq" id="WP_135030717.1">
    <property type="nucleotide sequence ID" value="NZ_BMLA01000014.1"/>
</dbReference>